<organism evidence="3">
    <name type="scientific">Mesocestoides corti</name>
    <name type="common">Flatworm</name>
    <dbReference type="NCBI Taxonomy" id="53468"/>
    <lineage>
        <taxon>Eukaryota</taxon>
        <taxon>Metazoa</taxon>
        <taxon>Spiralia</taxon>
        <taxon>Lophotrochozoa</taxon>
        <taxon>Platyhelminthes</taxon>
        <taxon>Cestoda</taxon>
        <taxon>Eucestoda</taxon>
        <taxon>Cyclophyllidea</taxon>
        <taxon>Mesocestoididae</taxon>
        <taxon>Mesocestoides</taxon>
    </lineage>
</organism>
<reference evidence="3" key="1">
    <citation type="submission" date="2017-02" db="UniProtKB">
        <authorList>
            <consortium name="WormBaseParasite"/>
        </authorList>
    </citation>
    <scope>IDENTIFICATION</scope>
</reference>
<evidence type="ECO:0000313" key="1">
    <source>
        <dbReference type="EMBL" id="VDD79026.1"/>
    </source>
</evidence>
<evidence type="ECO:0000313" key="3">
    <source>
        <dbReference type="WBParaSite" id="MCOS_0000502801-mRNA-1"/>
    </source>
</evidence>
<reference evidence="1 2" key="2">
    <citation type="submission" date="2018-10" db="EMBL/GenBank/DDBJ databases">
        <authorList>
            <consortium name="Pathogen Informatics"/>
        </authorList>
    </citation>
    <scope>NUCLEOTIDE SEQUENCE [LARGE SCALE GENOMIC DNA]</scope>
</reference>
<sequence length="93" mass="10585">METSVLFSFATWSSGRWRCFAPTRPFPPLQRHMRHPALVDLCSRFTPTQHCSVARNHRNRGSGTLGPNCTKLRGQLHEEVTVQEWAVVSRAVP</sequence>
<dbReference type="AlphaFoldDB" id="A0A0R3UDN0"/>
<dbReference type="WBParaSite" id="MCOS_0000502801-mRNA-1">
    <property type="protein sequence ID" value="MCOS_0000502801-mRNA-1"/>
    <property type="gene ID" value="MCOS_0000502801"/>
</dbReference>
<gene>
    <name evidence="1" type="ORF">MCOS_LOCUS5029</name>
</gene>
<dbReference type="Proteomes" id="UP000267029">
    <property type="component" value="Unassembled WGS sequence"/>
</dbReference>
<evidence type="ECO:0000313" key="2">
    <source>
        <dbReference type="Proteomes" id="UP000267029"/>
    </source>
</evidence>
<name>A0A0R3UDN0_MESCO</name>
<keyword evidence="2" id="KW-1185">Reference proteome</keyword>
<protein>
    <submittedName>
        <fullName evidence="3">Secreted protein</fullName>
    </submittedName>
</protein>
<accession>A0A0R3UDN0</accession>
<proteinExistence type="predicted"/>
<dbReference type="EMBL" id="UXSR01003128">
    <property type="protein sequence ID" value="VDD79026.1"/>
    <property type="molecule type" value="Genomic_DNA"/>
</dbReference>